<dbReference type="EMBL" id="MK072515">
    <property type="protein sequence ID" value="AYV86802.1"/>
    <property type="molecule type" value="Genomic_DNA"/>
</dbReference>
<sequence>MSKNLLSLMLNKAKLKCLPTLSAKQDGDDKPKESKDIFVIKENPDTDLEAIKEEVCRLVTIHGDSTVSAIYTFLQDVYNQPLTDEGRFKLAALLKYLKHVQPANSPSDSDMASHCLSLLIKRWSTLSPTDYGNLENMPTILFDYILHHHDSLCLNFNALIECIPSFLSLHQQEGILLKQEIEFHGTHITRIWFYMFVSGCMANMFLKLFQSSIATAIGIEDKHEFFITSLNILSHFWQQTSFPSLLVPGLVSNTLTVFRSMSSIEQDEIRPEKQESFMKSLWSLLNHVWISRFYYIRYKSEIQICGCRALLLVNQNMSMSKSSPYEVYIRIWNNKSLKRAIVHVTDLVSTFFVKRSTSSTEQLVVHEVEELATLYQFFALLFRYGRSPINDVLWMDECHSDLTSRVKTWMGHVKRGLELCHTFQYSLDERQEQEEAADVRHAISTYSNAVQTMVSCLSSNEVREIGLSVLWCCDDAFLSTRVRSMDIHAWWTWSSHLVEESSSHPLRLWHLFIRCTRILPLFAHMIRAHVLKHFEVFSEAQLQQWCNANASRLTSCTSHRESVEHMELTSSLQETVDSLIPASKKQISRAWMVYFKDHMDYASDWTIHLSMIPRKAMLLVCQSLIVCRSVCAQWNDRPVVPPTDASDISVHHLLTLREQILLHVLKRSLPMYGFSDEWIEQEFIQPLRLTHTSFCQLIFEYQALFVKLL</sequence>
<evidence type="ECO:0000313" key="1">
    <source>
        <dbReference type="EMBL" id="AYV86802.1"/>
    </source>
</evidence>
<protein>
    <submittedName>
        <fullName evidence="1">Uncharacterized protein</fullName>
    </submittedName>
</protein>
<organism evidence="1">
    <name type="scientific">Sylvanvirus sp</name>
    <dbReference type="NCBI Taxonomy" id="2487774"/>
    <lineage>
        <taxon>Viruses</taxon>
    </lineage>
</organism>
<name>A0A3G5AHV8_9VIRU</name>
<proteinExistence type="predicted"/>
<reference evidence="1" key="1">
    <citation type="submission" date="2018-10" db="EMBL/GenBank/DDBJ databases">
        <title>Hidden diversity of soil giant viruses.</title>
        <authorList>
            <person name="Schulz F."/>
            <person name="Alteio L."/>
            <person name="Goudeau D."/>
            <person name="Ryan E.M."/>
            <person name="Malmstrom R.R."/>
            <person name="Blanchard J."/>
            <person name="Woyke T."/>
        </authorList>
    </citation>
    <scope>NUCLEOTIDE SEQUENCE</scope>
    <source>
        <strain evidence="1">SYV1</strain>
    </source>
</reference>
<gene>
    <name evidence="1" type="ORF">Sylvanvirus9_32</name>
</gene>
<accession>A0A3G5AHV8</accession>